<sequence>MTILAPLIYPNFIYNMVPKGVAGLCRMPGRNLTFTELDVGDLPCLQLWLGISRRRNRSNIHWRLAIHRHRGEPYRPSQLIFASISNLRSFPNGTRNCYTLSPVQSGDRYLIRAGFLYGNYDGRGSPPIFDLHIGYFRDHHCGTRGSYTGVSCQHGQRHTLHIHARVEASPSFHVSSRKRISIFGQPSALELWNGEQTKVAIL</sequence>
<evidence type="ECO:0000313" key="4">
    <source>
        <dbReference type="Proteomes" id="UP001189122"/>
    </source>
</evidence>
<dbReference type="PANTHER" id="PTHR45631:SF202">
    <property type="entry name" value="SENESCENCE-INDUCED RECEPTOR-LIKE SERINE_THREONINE-PROTEIN KINASE"/>
    <property type="match status" value="1"/>
</dbReference>
<dbReference type="GO" id="GO:0016020">
    <property type="term" value="C:membrane"/>
    <property type="evidence" value="ECO:0007669"/>
    <property type="project" value="UniProtKB-SubCell"/>
</dbReference>
<dbReference type="EMBL" id="CACRZD030000010">
    <property type="protein sequence ID" value="CAA6667505.1"/>
    <property type="molecule type" value="Genomic_DNA"/>
</dbReference>
<comment type="subcellular location">
    <subcellularLocation>
        <location evidence="1">Membrane</location>
        <topology evidence="1">Single-pass membrane protein</topology>
    </subcellularLocation>
</comment>
<dbReference type="PANTHER" id="PTHR45631">
    <property type="entry name" value="OS07G0107800 PROTEIN-RELATED"/>
    <property type="match status" value="1"/>
</dbReference>
<name>A0A7I8JCQ1_SPIIN</name>
<proteinExistence type="predicted"/>
<dbReference type="Proteomes" id="UP001189122">
    <property type="component" value="Unassembled WGS sequence"/>
</dbReference>
<dbReference type="Pfam" id="PF12819">
    <property type="entry name" value="Malectin_like"/>
    <property type="match status" value="1"/>
</dbReference>
<keyword evidence="4" id="KW-1185">Reference proteome</keyword>
<dbReference type="EMBL" id="LR743597">
    <property type="protein sequence ID" value="CAA2628251.1"/>
    <property type="molecule type" value="Genomic_DNA"/>
</dbReference>
<dbReference type="InterPro" id="IPR024788">
    <property type="entry name" value="Malectin-like_Carb-bd_dom"/>
</dbReference>
<organism evidence="3">
    <name type="scientific">Spirodela intermedia</name>
    <name type="common">Intermediate duckweed</name>
    <dbReference type="NCBI Taxonomy" id="51605"/>
    <lineage>
        <taxon>Eukaryota</taxon>
        <taxon>Viridiplantae</taxon>
        <taxon>Streptophyta</taxon>
        <taxon>Embryophyta</taxon>
        <taxon>Tracheophyta</taxon>
        <taxon>Spermatophyta</taxon>
        <taxon>Magnoliopsida</taxon>
        <taxon>Liliopsida</taxon>
        <taxon>Araceae</taxon>
        <taxon>Lemnoideae</taxon>
        <taxon>Spirodela</taxon>
    </lineage>
</organism>
<dbReference type="AlphaFoldDB" id="A0A7I8JCQ1"/>
<gene>
    <name evidence="3" type="ORF">SI7747_10013898</name>
</gene>
<evidence type="ECO:0000313" key="3">
    <source>
        <dbReference type="EMBL" id="CAA2628251.1"/>
    </source>
</evidence>
<feature type="domain" description="Malectin-like" evidence="2">
    <location>
        <begin position="80"/>
        <end position="134"/>
    </location>
</feature>
<accession>A0A7I8JCQ1</accession>
<protein>
    <recommendedName>
        <fullName evidence="2">Malectin-like domain-containing protein</fullName>
    </recommendedName>
</protein>
<reference evidence="3 4" key="1">
    <citation type="submission" date="2019-12" db="EMBL/GenBank/DDBJ databases">
        <authorList>
            <person name="Scholz U."/>
            <person name="Mascher M."/>
            <person name="Fiebig A."/>
        </authorList>
    </citation>
    <scope>NUCLEOTIDE SEQUENCE</scope>
</reference>
<evidence type="ECO:0000259" key="2">
    <source>
        <dbReference type="Pfam" id="PF12819"/>
    </source>
</evidence>
<evidence type="ECO:0000256" key="1">
    <source>
        <dbReference type="ARBA" id="ARBA00004167"/>
    </source>
</evidence>